<dbReference type="InterPro" id="IPR000014">
    <property type="entry name" value="PAS"/>
</dbReference>
<dbReference type="AlphaFoldDB" id="A0AAP3XRE1"/>
<dbReference type="InterPro" id="IPR035965">
    <property type="entry name" value="PAS-like_dom_sf"/>
</dbReference>
<dbReference type="InterPro" id="IPR003594">
    <property type="entry name" value="HATPase_dom"/>
</dbReference>
<dbReference type="SUPFAM" id="SSF55785">
    <property type="entry name" value="PYP-like sensor domain (PAS domain)"/>
    <property type="match status" value="1"/>
</dbReference>
<dbReference type="SUPFAM" id="SSF55874">
    <property type="entry name" value="ATPase domain of HSP90 chaperone/DNA topoisomerase II/histidine kinase"/>
    <property type="match status" value="1"/>
</dbReference>
<dbReference type="SMART" id="SM00388">
    <property type="entry name" value="HisKA"/>
    <property type="match status" value="1"/>
</dbReference>
<evidence type="ECO:0000256" key="1">
    <source>
        <dbReference type="ARBA" id="ARBA00000085"/>
    </source>
</evidence>
<dbReference type="InterPro" id="IPR013655">
    <property type="entry name" value="PAS_fold_3"/>
</dbReference>
<dbReference type="CDD" id="cd00082">
    <property type="entry name" value="HisKA"/>
    <property type="match status" value="1"/>
</dbReference>
<dbReference type="SMART" id="SM00387">
    <property type="entry name" value="HATPase_c"/>
    <property type="match status" value="1"/>
</dbReference>
<dbReference type="Pfam" id="PF00512">
    <property type="entry name" value="HisKA"/>
    <property type="match status" value="1"/>
</dbReference>
<feature type="domain" description="PAS" evidence="7">
    <location>
        <begin position="40"/>
        <end position="86"/>
    </location>
</feature>
<dbReference type="InterPro" id="IPR036890">
    <property type="entry name" value="HATPase_C_sf"/>
</dbReference>
<dbReference type="Gene3D" id="3.30.450.20">
    <property type="entry name" value="PAS domain"/>
    <property type="match status" value="1"/>
</dbReference>
<dbReference type="Pfam" id="PF02518">
    <property type="entry name" value="HATPase_c"/>
    <property type="match status" value="1"/>
</dbReference>
<evidence type="ECO:0000313" key="9">
    <source>
        <dbReference type="Proteomes" id="UP001301140"/>
    </source>
</evidence>
<dbReference type="SMART" id="SM00448">
    <property type="entry name" value="REC"/>
    <property type="match status" value="1"/>
</dbReference>
<evidence type="ECO:0000256" key="3">
    <source>
        <dbReference type="ARBA" id="ARBA00022553"/>
    </source>
</evidence>
<dbReference type="PANTHER" id="PTHR43065:SF42">
    <property type="entry name" value="TWO-COMPONENT SENSOR PPRA"/>
    <property type="match status" value="1"/>
</dbReference>
<keyword evidence="9" id="KW-1185">Reference proteome</keyword>
<dbReference type="Gene3D" id="1.10.287.130">
    <property type="match status" value="1"/>
</dbReference>
<dbReference type="InterPro" id="IPR004358">
    <property type="entry name" value="Sig_transdc_His_kin-like_C"/>
</dbReference>
<name>A0AAP3XRE1_9PROT</name>
<dbReference type="PROSITE" id="PS50112">
    <property type="entry name" value="PAS"/>
    <property type="match status" value="1"/>
</dbReference>
<evidence type="ECO:0000256" key="2">
    <source>
        <dbReference type="ARBA" id="ARBA00012438"/>
    </source>
</evidence>
<dbReference type="SUPFAM" id="SSF52172">
    <property type="entry name" value="CheY-like"/>
    <property type="match status" value="1"/>
</dbReference>
<comment type="catalytic activity">
    <reaction evidence="1">
        <text>ATP + protein L-histidine = ADP + protein N-phospho-L-histidine.</text>
        <dbReference type="EC" id="2.7.13.3"/>
    </reaction>
</comment>
<comment type="caution">
    <text evidence="8">The sequence shown here is derived from an EMBL/GenBank/DDBJ whole genome shotgun (WGS) entry which is preliminary data.</text>
</comment>
<dbReference type="Proteomes" id="UP001301140">
    <property type="component" value="Unassembled WGS sequence"/>
</dbReference>
<dbReference type="InterPro" id="IPR001789">
    <property type="entry name" value="Sig_transdc_resp-reg_receiver"/>
</dbReference>
<keyword evidence="8" id="KW-0067">ATP-binding</keyword>
<evidence type="ECO:0000259" key="7">
    <source>
        <dbReference type="PROSITE" id="PS50112"/>
    </source>
</evidence>
<evidence type="ECO:0000313" key="8">
    <source>
        <dbReference type="EMBL" id="MDF1586561.1"/>
    </source>
</evidence>
<dbReference type="InterPro" id="IPR036097">
    <property type="entry name" value="HisK_dim/P_sf"/>
</dbReference>
<dbReference type="Gene3D" id="3.30.565.10">
    <property type="entry name" value="Histidine kinase-like ATPase, C-terminal domain"/>
    <property type="match status" value="1"/>
</dbReference>
<dbReference type="PROSITE" id="PS50110">
    <property type="entry name" value="RESPONSE_REGULATORY"/>
    <property type="match status" value="1"/>
</dbReference>
<dbReference type="RefSeq" id="WP_327788977.1">
    <property type="nucleotide sequence ID" value="NZ_JARGEQ010000091.1"/>
</dbReference>
<protein>
    <recommendedName>
        <fullName evidence="2">histidine kinase</fullName>
        <ecNumber evidence="2">2.7.13.3</ecNumber>
    </recommendedName>
</protein>
<dbReference type="GO" id="GO:0005524">
    <property type="term" value="F:ATP binding"/>
    <property type="evidence" value="ECO:0007669"/>
    <property type="project" value="UniProtKB-KW"/>
</dbReference>
<dbReference type="PRINTS" id="PR00344">
    <property type="entry name" value="BCTRLSENSOR"/>
</dbReference>
<dbReference type="GO" id="GO:0000155">
    <property type="term" value="F:phosphorelay sensor kinase activity"/>
    <property type="evidence" value="ECO:0007669"/>
    <property type="project" value="InterPro"/>
</dbReference>
<proteinExistence type="predicted"/>
<dbReference type="CDD" id="cd00130">
    <property type="entry name" value="PAS"/>
    <property type="match status" value="1"/>
</dbReference>
<dbReference type="PROSITE" id="PS50109">
    <property type="entry name" value="HIS_KIN"/>
    <property type="match status" value="1"/>
</dbReference>
<dbReference type="PANTHER" id="PTHR43065">
    <property type="entry name" value="SENSOR HISTIDINE KINASE"/>
    <property type="match status" value="1"/>
</dbReference>
<feature type="modified residue" description="4-aspartylphosphate" evidence="4">
    <location>
        <position position="426"/>
    </location>
</feature>
<organism evidence="8 9">
    <name type="scientific">Marinimicrococcus flavescens</name>
    <dbReference type="NCBI Taxonomy" id="3031815"/>
    <lineage>
        <taxon>Bacteria</taxon>
        <taxon>Pseudomonadati</taxon>
        <taxon>Pseudomonadota</taxon>
        <taxon>Alphaproteobacteria</taxon>
        <taxon>Geminicoccales</taxon>
        <taxon>Geminicoccaceae</taxon>
        <taxon>Marinimicrococcus</taxon>
    </lineage>
</organism>
<dbReference type="Gene3D" id="3.40.50.2300">
    <property type="match status" value="1"/>
</dbReference>
<feature type="domain" description="Response regulatory" evidence="6">
    <location>
        <begin position="376"/>
        <end position="492"/>
    </location>
</feature>
<sequence length="498" mass="52834">MSAPVPSCPRALQAEAAADNAPGVLYQFRRGADGVYSFPYVSRGIVELYGLTVAQVVDDPAALFAVVVPDDRAALDASIEASAANGSVWEHEFRAVTPRGERWVRGRAVPTPLADGAILWNGMLMDITVERQYEQETLRARRLRSVGQLAGGIAHDFNNLLTVILGSADELRQSAAGAEIAAHAGAILAAAERAAELTARLLAFASRRILQPARIDVNEQLAALMPLLERTIRASIRLDFVPSPTPAFVELDPGQLDNAILNLVLNARDAIDGQGRITLAVLGTAQEVTLTVSDTGHGIAPEHLEKLFEPFFTTRPTGTGFGLPIVYGFVQQSRGRIEVLSPAGAGTTVTLRFPASAEPARTESGPTQRATAAAHTVLVVEDDPLVRRRASMAVGMLGHRVLEAADGASALELLRGHPEIDLLFTDLVMPGGIDGVQLARQARTLRPGIAVLFTTGYAGDTLLGIEQPLQSAPLLSKPWRQSQLADKLAEALGPPAAG</sequence>
<accession>A0AAP3XRE1</accession>
<dbReference type="InterPro" id="IPR005467">
    <property type="entry name" value="His_kinase_dom"/>
</dbReference>
<dbReference type="InterPro" id="IPR011006">
    <property type="entry name" value="CheY-like_superfamily"/>
</dbReference>
<dbReference type="EMBL" id="JARGEQ010000091">
    <property type="protein sequence ID" value="MDF1586561.1"/>
    <property type="molecule type" value="Genomic_DNA"/>
</dbReference>
<dbReference type="Pfam" id="PF00072">
    <property type="entry name" value="Response_reg"/>
    <property type="match status" value="1"/>
</dbReference>
<keyword evidence="8" id="KW-0547">Nucleotide-binding</keyword>
<dbReference type="Pfam" id="PF08447">
    <property type="entry name" value="PAS_3"/>
    <property type="match status" value="1"/>
</dbReference>
<evidence type="ECO:0000259" key="6">
    <source>
        <dbReference type="PROSITE" id="PS50110"/>
    </source>
</evidence>
<dbReference type="InterPro" id="IPR003661">
    <property type="entry name" value="HisK_dim/P_dom"/>
</dbReference>
<dbReference type="EC" id="2.7.13.3" evidence="2"/>
<reference evidence="8 9" key="1">
    <citation type="submission" date="2023-03" db="EMBL/GenBank/DDBJ databases">
        <title>YIM 152171 draft genome.</title>
        <authorList>
            <person name="Yang Z."/>
        </authorList>
    </citation>
    <scope>NUCLEOTIDE SEQUENCE [LARGE SCALE GENOMIC DNA]</scope>
    <source>
        <strain evidence="8 9">YIM 152171</strain>
    </source>
</reference>
<dbReference type="SUPFAM" id="SSF47384">
    <property type="entry name" value="Homodimeric domain of signal transducing histidine kinase"/>
    <property type="match status" value="1"/>
</dbReference>
<gene>
    <name evidence="8" type="ORF">PZ740_09205</name>
</gene>
<evidence type="ECO:0000259" key="5">
    <source>
        <dbReference type="PROSITE" id="PS50109"/>
    </source>
</evidence>
<evidence type="ECO:0000256" key="4">
    <source>
        <dbReference type="PROSITE-ProRule" id="PRU00169"/>
    </source>
</evidence>
<keyword evidence="3 4" id="KW-0597">Phosphoprotein</keyword>
<feature type="domain" description="Histidine kinase" evidence="5">
    <location>
        <begin position="152"/>
        <end position="357"/>
    </location>
</feature>